<dbReference type="PIRSF" id="PIRSF002419">
    <property type="entry name" value="Tetraspanin"/>
    <property type="match status" value="1"/>
</dbReference>
<feature type="transmembrane region" description="Helical" evidence="14">
    <location>
        <begin position="17"/>
        <end position="39"/>
    </location>
</feature>
<evidence type="ECO:0000313" key="16">
    <source>
        <dbReference type="Proteomes" id="UP000887567"/>
    </source>
</evidence>
<evidence type="ECO:0000256" key="13">
    <source>
        <dbReference type="PIRSR" id="PIRSR002419-1"/>
    </source>
</evidence>
<dbReference type="OrthoDB" id="2014092at2759"/>
<name>A0A913XAW4_EXADI</name>
<evidence type="ECO:0000256" key="3">
    <source>
        <dbReference type="ARBA" id="ARBA00006840"/>
    </source>
</evidence>
<evidence type="ECO:0000256" key="7">
    <source>
        <dbReference type="ARBA" id="ARBA00022989"/>
    </source>
</evidence>
<evidence type="ECO:0000313" key="15">
    <source>
        <dbReference type="EnsemblMetazoa" id="XP_020901738.1"/>
    </source>
</evidence>
<dbReference type="GO" id="GO:0005886">
    <property type="term" value="C:plasma membrane"/>
    <property type="evidence" value="ECO:0007669"/>
    <property type="project" value="UniProtKB-SubCell"/>
</dbReference>
<evidence type="ECO:0000256" key="9">
    <source>
        <dbReference type="ARBA" id="ARBA00023157"/>
    </source>
</evidence>
<dbReference type="PANTHER" id="PTHR19282">
    <property type="entry name" value="TETRASPANIN"/>
    <property type="match status" value="1"/>
</dbReference>
<dbReference type="SUPFAM" id="SSF48652">
    <property type="entry name" value="Tetraspanin"/>
    <property type="match status" value="1"/>
</dbReference>
<comment type="function">
    <text evidence="11">Part of TspanC8 subgroup, composed of 6 members that interact with the transmembrane metalloprotease ADAM10. This interaction is required for ADAM10 exit from the endoplasmic reticulum and for enzymatic maturation and trafficking to the cell surface as well as substrate specificity. Different TspanC8/ADAM10 complexes have distinct substrates. Promotes ADAM10-mediated cleavage of CDH2. Negatively regulates ligand-induced Notch activity probably by regulating ADAM10 activity.</text>
</comment>
<keyword evidence="16" id="KW-1185">Reference proteome</keyword>
<evidence type="ECO:0000256" key="14">
    <source>
        <dbReference type="RuleBase" id="RU361218"/>
    </source>
</evidence>
<evidence type="ECO:0000256" key="12">
    <source>
        <dbReference type="ARBA" id="ARBA00065909"/>
    </source>
</evidence>
<reference evidence="15" key="1">
    <citation type="submission" date="2022-11" db="UniProtKB">
        <authorList>
            <consortium name="EnsemblMetazoa"/>
        </authorList>
    </citation>
    <scope>IDENTIFICATION</scope>
</reference>
<dbReference type="InterPro" id="IPR008952">
    <property type="entry name" value="Tetraspanin_EC2_sf"/>
</dbReference>
<keyword evidence="6" id="KW-0967">Endosome</keyword>
<keyword evidence="4" id="KW-1003">Cell membrane</keyword>
<evidence type="ECO:0000256" key="2">
    <source>
        <dbReference type="ARBA" id="ARBA00004651"/>
    </source>
</evidence>
<sequence>MYSQEDTKHVVSKCLKYLLFTFNLFYWIVGSVMFGIGIWAVTQKSTFTQLASVATDPAAILIAVGILIIIISFFGTVGALREYICFLQFYKWTMVVIVILEILAGLLAFAFWPEVEASLETQLKKGIKNYRENIDLQNIIDKVQTEFQCCGGGSSNDWDINRYFKCGGPSPEECGVPHTCCRMKEGQQINIQCGWQVRKQVRTEQKKTIYVTSCISALKIWFKDHMFIVGAVAIALAFPQFLGIILTHIFVGQIQEQIEECSKPPMYKYRPDRQPLAVDS</sequence>
<protein>
    <recommendedName>
        <fullName evidence="14">Tetraspanin</fullName>
    </recommendedName>
</protein>
<keyword evidence="9 13" id="KW-1015">Disulfide bond</keyword>
<dbReference type="PRINTS" id="PR00259">
    <property type="entry name" value="TMFOUR"/>
</dbReference>
<dbReference type="FunFam" id="1.10.1450.10:FF:000011">
    <property type="entry name" value="Tetraspanin"/>
    <property type="match status" value="1"/>
</dbReference>
<proteinExistence type="inferred from homology"/>
<evidence type="ECO:0000256" key="5">
    <source>
        <dbReference type="ARBA" id="ARBA00022692"/>
    </source>
</evidence>
<dbReference type="GeneID" id="110240285"/>
<comment type="similarity">
    <text evidence="3 14">Belongs to the tetraspanin (TM4SF) family.</text>
</comment>
<dbReference type="Pfam" id="PF00335">
    <property type="entry name" value="Tetraspanin"/>
    <property type="match status" value="1"/>
</dbReference>
<dbReference type="InterPro" id="IPR000301">
    <property type="entry name" value="Tetraspanin_animals"/>
</dbReference>
<dbReference type="KEGG" id="epa:110240285"/>
<keyword evidence="7 14" id="KW-1133">Transmembrane helix</keyword>
<organism evidence="15 16">
    <name type="scientific">Exaiptasia diaphana</name>
    <name type="common">Tropical sea anemone</name>
    <name type="synonym">Aiptasia pulchella</name>
    <dbReference type="NCBI Taxonomy" id="2652724"/>
    <lineage>
        <taxon>Eukaryota</taxon>
        <taxon>Metazoa</taxon>
        <taxon>Cnidaria</taxon>
        <taxon>Anthozoa</taxon>
        <taxon>Hexacorallia</taxon>
        <taxon>Actiniaria</taxon>
        <taxon>Aiptasiidae</taxon>
        <taxon>Exaiptasia</taxon>
    </lineage>
</organism>
<evidence type="ECO:0000256" key="11">
    <source>
        <dbReference type="ARBA" id="ARBA00056423"/>
    </source>
</evidence>
<feature type="disulfide bond" evidence="13">
    <location>
        <begin position="150"/>
        <end position="166"/>
    </location>
</feature>
<dbReference type="EnsemblMetazoa" id="XM_021046079.2">
    <property type="protein sequence ID" value="XP_020901738.1"/>
    <property type="gene ID" value="LOC110240285"/>
</dbReference>
<dbReference type="InterPro" id="IPR018499">
    <property type="entry name" value="Tetraspanin/Peripherin"/>
</dbReference>
<dbReference type="AlphaFoldDB" id="A0A913XAW4"/>
<keyword evidence="10" id="KW-0325">Glycoprotein</keyword>
<evidence type="ECO:0000256" key="8">
    <source>
        <dbReference type="ARBA" id="ARBA00023136"/>
    </source>
</evidence>
<dbReference type="Gene3D" id="1.10.1450.10">
    <property type="entry name" value="Tetraspanin"/>
    <property type="match status" value="1"/>
</dbReference>
<evidence type="ECO:0000256" key="10">
    <source>
        <dbReference type="ARBA" id="ARBA00023180"/>
    </source>
</evidence>
<comment type="subcellular location">
    <subcellularLocation>
        <location evidence="2">Cell membrane</location>
        <topology evidence="2">Multi-pass membrane protein</topology>
    </subcellularLocation>
    <subcellularLocation>
        <location evidence="1">Late endosome membrane</location>
    </subcellularLocation>
    <subcellularLocation>
        <location evidence="14">Membrane</location>
        <topology evidence="14">Multi-pass membrane protein</topology>
    </subcellularLocation>
</comment>
<dbReference type="Proteomes" id="UP000887567">
    <property type="component" value="Unplaced"/>
</dbReference>
<dbReference type="GO" id="GO:0051604">
    <property type="term" value="P:protein maturation"/>
    <property type="evidence" value="ECO:0007669"/>
    <property type="project" value="UniProtKB-ARBA"/>
</dbReference>
<feature type="transmembrane region" description="Helical" evidence="14">
    <location>
        <begin position="59"/>
        <end position="80"/>
    </location>
</feature>
<keyword evidence="8 14" id="KW-0472">Membrane</keyword>
<dbReference type="PANTHER" id="PTHR19282:SF431">
    <property type="entry name" value="TETRASPANIN 26A, ISOFORM B-RELATED"/>
    <property type="match status" value="1"/>
</dbReference>
<dbReference type="RefSeq" id="XP_020901738.1">
    <property type="nucleotide sequence ID" value="XM_021046079.2"/>
</dbReference>
<comment type="subunit">
    <text evidence="12">Interacts with ADAM10; the interaction influences ADAM10 substrate specificity, endocytosis and turnover.</text>
</comment>
<dbReference type="OMA" id="ECGVPHT"/>
<keyword evidence="5 14" id="KW-0812">Transmembrane</keyword>
<evidence type="ECO:0000256" key="4">
    <source>
        <dbReference type="ARBA" id="ARBA00022475"/>
    </source>
</evidence>
<dbReference type="GO" id="GO:0031902">
    <property type="term" value="C:late endosome membrane"/>
    <property type="evidence" value="ECO:0007669"/>
    <property type="project" value="UniProtKB-SubCell"/>
</dbReference>
<accession>A0A913XAW4</accession>
<feature type="transmembrane region" description="Helical" evidence="14">
    <location>
        <begin position="92"/>
        <end position="112"/>
    </location>
</feature>
<feature type="transmembrane region" description="Helical" evidence="14">
    <location>
        <begin position="226"/>
        <end position="251"/>
    </location>
</feature>
<evidence type="ECO:0000256" key="6">
    <source>
        <dbReference type="ARBA" id="ARBA00022753"/>
    </source>
</evidence>
<dbReference type="GO" id="GO:0019899">
    <property type="term" value="F:enzyme binding"/>
    <property type="evidence" value="ECO:0007669"/>
    <property type="project" value="UniProtKB-ARBA"/>
</dbReference>
<evidence type="ECO:0000256" key="1">
    <source>
        <dbReference type="ARBA" id="ARBA00004414"/>
    </source>
</evidence>